<comment type="caution">
    <text evidence="10">The sequence shown here is derived from an EMBL/GenBank/DDBJ whole genome shotgun (WGS) entry which is preliminary data.</text>
</comment>
<dbReference type="AlphaFoldDB" id="A0AAV3QQM9"/>
<feature type="domain" description="DDE Tnp4" evidence="9">
    <location>
        <begin position="280"/>
        <end position="436"/>
    </location>
</feature>
<comment type="subcellular location">
    <subcellularLocation>
        <location evidence="2">Nucleus</location>
    </subcellularLocation>
</comment>
<dbReference type="InterPro" id="IPR027806">
    <property type="entry name" value="HARBI1_dom"/>
</dbReference>
<dbReference type="GO" id="GO:0005634">
    <property type="term" value="C:nucleus"/>
    <property type="evidence" value="ECO:0007669"/>
    <property type="project" value="UniProtKB-SubCell"/>
</dbReference>
<keyword evidence="5" id="KW-0479">Metal-binding</keyword>
<evidence type="ECO:0000256" key="8">
    <source>
        <dbReference type="SAM" id="MobiDB-lite"/>
    </source>
</evidence>
<gene>
    <name evidence="10" type="ORF">LIER_20718</name>
</gene>
<sequence>MVISSFPHINQEDTLFSSNMFDFTQDFDSFSTTKKRKTNTNINPTQESKLERTCSFQELMNRLFPEEIDPQVESHHLFQNQLFLEEFSVDDQVDQGFGVMNNEEVSFNGNLKRAHPESFDAKPMLENPGSSNAGGGQNPRRLWMKNRSKAWWDQYNSVDCPDEEFKKAFRMSKATFELICRELEPVVNKKDTMLRSAIPVRQRVAVCIWRLATGEPLREVSKKFGLGISTCHKLVLEVCKAIQDVLKPKVLNWPNEQKMEEVRRGFEMFSGISNVGGALYTTHIPIIAPKDRVAMYYNKKQTERNQKTSYSVSVQGVVDNQGIFTDVSIGWPGSMPDDKVLEKSSISQRANMGLMKDAVLVGNSGHPLMDWLLVPYTNQNHTWTQHAFNEKVSDIQMIAKEAFMKMKARWFCLQKRTEMKLQDLPVVLMACCVLHNVCEMNNEEFSNELSFEMFDDDIVAENGVRSANAMQYRDQIAHKLLHFNFAGTNSL</sequence>
<evidence type="ECO:0000313" key="10">
    <source>
        <dbReference type="EMBL" id="GAA0165272.1"/>
    </source>
</evidence>
<keyword evidence="7" id="KW-0539">Nucleus</keyword>
<dbReference type="GO" id="GO:0004518">
    <property type="term" value="F:nuclease activity"/>
    <property type="evidence" value="ECO:0007669"/>
    <property type="project" value="UniProtKB-KW"/>
</dbReference>
<dbReference type="Proteomes" id="UP001454036">
    <property type="component" value="Unassembled WGS sequence"/>
</dbReference>
<dbReference type="InterPro" id="IPR045249">
    <property type="entry name" value="HARBI1-like"/>
</dbReference>
<dbReference type="GO" id="GO:0016787">
    <property type="term" value="F:hydrolase activity"/>
    <property type="evidence" value="ECO:0007669"/>
    <property type="project" value="UniProtKB-KW"/>
</dbReference>
<feature type="region of interest" description="Disordered" evidence="8">
    <location>
        <begin position="120"/>
        <end position="141"/>
    </location>
</feature>
<evidence type="ECO:0000256" key="4">
    <source>
        <dbReference type="ARBA" id="ARBA00022722"/>
    </source>
</evidence>
<proteinExistence type="inferred from homology"/>
<evidence type="ECO:0000256" key="5">
    <source>
        <dbReference type="ARBA" id="ARBA00022723"/>
    </source>
</evidence>
<dbReference type="EMBL" id="BAABME010005320">
    <property type="protein sequence ID" value="GAA0165272.1"/>
    <property type="molecule type" value="Genomic_DNA"/>
</dbReference>
<keyword evidence="11" id="KW-1185">Reference proteome</keyword>
<dbReference type="PANTHER" id="PTHR22930">
    <property type="match status" value="1"/>
</dbReference>
<evidence type="ECO:0000256" key="1">
    <source>
        <dbReference type="ARBA" id="ARBA00001968"/>
    </source>
</evidence>
<evidence type="ECO:0000256" key="7">
    <source>
        <dbReference type="ARBA" id="ARBA00023242"/>
    </source>
</evidence>
<comment type="cofactor">
    <cofactor evidence="1">
        <name>a divalent metal cation</name>
        <dbReference type="ChEBI" id="CHEBI:60240"/>
    </cofactor>
</comment>
<keyword evidence="4" id="KW-0540">Nuclease</keyword>
<evidence type="ECO:0000259" key="9">
    <source>
        <dbReference type="Pfam" id="PF13359"/>
    </source>
</evidence>
<evidence type="ECO:0000313" key="11">
    <source>
        <dbReference type="Proteomes" id="UP001454036"/>
    </source>
</evidence>
<dbReference type="GO" id="GO:0046872">
    <property type="term" value="F:metal ion binding"/>
    <property type="evidence" value="ECO:0007669"/>
    <property type="project" value="UniProtKB-KW"/>
</dbReference>
<evidence type="ECO:0000256" key="6">
    <source>
        <dbReference type="ARBA" id="ARBA00022801"/>
    </source>
</evidence>
<dbReference type="Pfam" id="PF13359">
    <property type="entry name" value="DDE_Tnp_4"/>
    <property type="match status" value="1"/>
</dbReference>
<keyword evidence="6" id="KW-0378">Hydrolase</keyword>
<protein>
    <recommendedName>
        <fullName evidence="9">DDE Tnp4 domain-containing protein</fullName>
    </recommendedName>
</protein>
<evidence type="ECO:0000256" key="2">
    <source>
        <dbReference type="ARBA" id="ARBA00004123"/>
    </source>
</evidence>
<name>A0AAV3QQM9_LITER</name>
<comment type="similarity">
    <text evidence="3">Belongs to the HARBI1 family.</text>
</comment>
<dbReference type="PANTHER" id="PTHR22930:SF244">
    <property type="entry name" value="OS05G0593000 PROTEIN"/>
    <property type="match status" value="1"/>
</dbReference>
<reference evidence="10 11" key="1">
    <citation type="submission" date="2024-01" db="EMBL/GenBank/DDBJ databases">
        <title>The complete chloroplast genome sequence of Lithospermum erythrorhizon: insights into the phylogenetic relationship among Boraginaceae species and the maternal lineages of purple gromwells.</title>
        <authorList>
            <person name="Okada T."/>
            <person name="Watanabe K."/>
        </authorList>
    </citation>
    <scope>NUCLEOTIDE SEQUENCE [LARGE SCALE GENOMIC DNA]</scope>
</reference>
<accession>A0AAV3QQM9</accession>
<organism evidence="10 11">
    <name type="scientific">Lithospermum erythrorhizon</name>
    <name type="common">Purple gromwell</name>
    <name type="synonym">Lithospermum officinale var. erythrorhizon</name>
    <dbReference type="NCBI Taxonomy" id="34254"/>
    <lineage>
        <taxon>Eukaryota</taxon>
        <taxon>Viridiplantae</taxon>
        <taxon>Streptophyta</taxon>
        <taxon>Embryophyta</taxon>
        <taxon>Tracheophyta</taxon>
        <taxon>Spermatophyta</taxon>
        <taxon>Magnoliopsida</taxon>
        <taxon>eudicotyledons</taxon>
        <taxon>Gunneridae</taxon>
        <taxon>Pentapetalae</taxon>
        <taxon>asterids</taxon>
        <taxon>lamiids</taxon>
        <taxon>Boraginales</taxon>
        <taxon>Boraginaceae</taxon>
        <taxon>Boraginoideae</taxon>
        <taxon>Lithospermeae</taxon>
        <taxon>Lithospermum</taxon>
    </lineage>
</organism>
<evidence type="ECO:0000256" key="3">
    <source>
        <dbReference type="ARBA" id="ARBA00006958"/>
    </source>
</evidence>